<dbReference type="EMBL" id="CAJFCW020000005">
    <property type="protein sequence ID" value="CAG9117903.1"/>
    <property type="molecule type" value="Genomic_DNA"/>
</dbReference>
<evidence type="ECO:0000313" key="4">
    <source>
        <dbReference type="Proteomes" id="UP000614601"/>
    </source>
</evidence>
<dbReference type="Proteomes" id="UP000783686">
    <property type="component" value="Unassembled WGS sequence"/>
</dbReference>
<feature type="chain" id="PRO_5035595436" description="Ground-like domain-containing protein" evidence="1">
    <location>
        <begin position="17"/>
        <end position="224"/>
    </location>
</feature>
<evidence type="ECO:0000256" key="1">
    <source>
        <dbReference type="SAM" id="SignalP"/>
    </source>
</evidence>
<gene>
    <name evidence="3" type="ORF">BOKJ2_LOCUS10221</name>
</gene>
<comment type="caution">
    <text evidence="3">The sequence shown here is derived from an EMBL/GenBank/DDBJ whole genome shotgun (WGS) entry which is preliminary data.</text>
</comment>
<evidence type="ECO:0000313" key="3">
    <source>
        <dbReference type="EMBL" id="CAD5223451.1"/>
    </source>
</evidence>
<keyword evidence="4" id="KW-1185">Reference proteome</keyword>
<dbReference type="EMBL" id="CAJFDH010000005">
    <property type="protein sequence ID" value="CAD5223451.1"/>
    <property type="molecule type" value="Genomic_DNA"/>
</dbReference>
<feature type="domain" description="Ground-like" evidence="2">
    <location>
        <begin position="151"/>
        <end position="220"/>
    </location>
</feature>
<dbReference type="AlphaFoldDB" id="A0A811L6W7"/>
<dbReference type="Proteomes" id="UP000614601">
    <property type="component" value="Unassembled WGS sequence"/>
</dbReference>
<dbReference type="Pfam" id="PF04155">
    <property type="entry name" value="Ground-like"/>
    <property type="match status" value="1"/>
</dbReference>
<reference evidence="3" key="1">
    <citation type="submission" date="2020-09" db="EMBL/GenBank/DDBJ databases">
        <authorList>
            <person name="Kikuchi T."/>
        </authorList>
    </citation>
    <scope>NUCLEOTIDE SEQUENCE</scope>
    <source>
        <strain evidence="3">SH1</strain>
    </source>
</reference>
<proteinExistence type="predicted"/>
<keyword evidence="1" id="KW-0732">Signal</keyword>
<protein>
    <recommendedName>
        <fullName evidence="2">Ground-like domain-containing protein</fullName>
    </recommendedName>
</protein>
<feature type="signal peptide" evidence="1">
    <location>
        <begin position="1"/>
        <end position="16"/>
    </location>
</feature>
<sequence length="224" mass="24092">MHQLVLLALLLVPVSAFLFPAASGGGCGCCPQSCAPAAQPCCGGGARAYHDKTVKPSEADELELRARLTGLPLDQQPVTVQGSKTPSQGLAVFEQLAEAEENKPRTKRADPFSKEVGVDGSVKDDSLVRVDQSTVAPVFENEAVAVIDDDIKCNSQVLKKLMLEEMTDNSSISKRRINKEAEKVFGGRIDVVCSRGHFSYVYSSSLFCEATKGEVTCIAFRQSH</sequence>
<name>A0A811L6W7_9BILA</name>
<accession>A0A811L6W7</accession>
<evidence type="ECO:0000259" key="2">
    <source>
        <dbReference type="Pfam" id="PF04155"/>
    </source>
</evidence>
<organism evidence="3 4">
    <name type="scientific">Bursaphelenchus okinawaensis</name>
    <dbReference type="NCBI Taxonomy" id="465554"/>
    <lineage>
        <taxon>Eukaryota</taxon>
        <taxon>Metazoa</taxon>
        <taxon>Ecdysozoa</taxon>
        <taxon>Nematoda</taxon>
        <taxon>Chromadorea</taxon>
        <taxon>Rhabditida</taxon>
        <taxon>Tylenchina</taxon>
        <taxon>Tylenchomorpha</taxon>
        <taxon>Aphelenchoidea</taxon>
        <taxon>Aphelenchoididae</taxon>
        <taxon>Bursaphelenchus</taxon>
    </lineage>
</organism>
<dbReference type="InterPro" id="IPR007284">
    <property type="entry name" value="Ground-like_dom"/>
</dbReference>
<dbReference type="OrthoDB" id="5825670at2759"/>